<dbReference type="Proteomes" id="UP001153737">
    <property type="component" value="Chromosome 16"/>
</dbReference>
<gene>
    <name evidence="6" type="ORF">PHAECO_LOCUS5372</name>
</gene>
<dbReference type="GO" id="GO:0005737">
    <property type="term" value="C:cytoplasm"/>
    <property type="evidence" value="ECO:0007669"/>
    <property type="project" value="UniProtKB-SubCell"/>
</dbReference>
<evidence type="ECO:0000256" key="4">
    <source>
        <dbReference type="ARBA" id="ARBA00073398"/>
    </source>
</evidence>
<feature type="domain" description="SAM" evidence="5">
    <location>
        <begin position="48"/>
        <end position="112"/>
    </location>
</feature>
<dbReference type="InterPro" id="IPR001660">
    <property type="entry name" value="SAM"/>
</dbReference>
<keyword evidence="2" id="KW-0963">Cytoplasm</keyword>
<dbReference type="Pfam" id="PF00536">
    <property type="entry name" value="SAM_1"/>
    <property type="match status" value="1"/>
</dbReference>
<comment type="subunit">
    <text evidence="3">Interacts promiscuously (via SAM domain) with EPHA5, EPHA6, EPHA7, EPHA8, EPHB1, EPHB2, EPHB3 and EPHB4 (via SAM domain) (in vitro).</text>
</comment>
<dbReference type="PANTHER" id="PTHR12301:SF8">
    <property type="entry name" value="STERILE ALPHA MOTIF DOMAIN-CONTAINING PROTEIN 5"/>
    <property type="match status" value="1"/>
</dbReference>
<protein>
    <recommendedName>
        <fullName evidence="4">Sterile alpha motif domain-containing protein 5</fullName>
    </recommendedName>
</protein>
<dbReference type="EMBL" id="OU896722">
    <property type="protein sequence ID" value="CAG9817952.1"/>
    <property type="molecule type" value="Genomic_DNA"/>
</dbReference>
<dbReference type="InterPro" id="IPR051725">
    <property type="entry name" value="SAM-SH3_domain_protein"/>
</dbReference>
<dbReference type="SMART" id="SM00454">
    <property type="entry name" value="SAM"/>
    <property type="match status" value="1"/>
</dbReference>
<sequence>MRSNFPQSRKFPAMWQHRTYPLSPTQRPATADLQTASACRIHSMSSTASGNIVAEWLRSLRLGRYATGFLDNGYDDLEICKQIGEPDLDAIGVLEAGHRSRLLRSVRSLREEGAASVYFTLEESGEECLVSEDSVSATSSSDKEVRVNVSIEKEEEEEVEVGCLDEYEEGKAELVRIPRLRLKGLLRERLDQDGVALSCQPYSTQVLVKLRKTVLFGGLLAIQSPFLSINSTQSFNR</sequence>
<evidence type="ECO:0000256" key="2">
    <source>
        <dbReference type="ARBA" id="ARBA00022490"/>
    </source>
</evidence>
<dbReference type="FunFam" id="1.10.150.50:FF:000055">
    <property type="entry name" value="Sterile alpha motif domain containing 5"/>
    <property type="match status" value="1"/>
</dbReference>
<evidence type="ECO:0000313" key="6">
    <source>
        <dbReference type="EMBL" id="CAG9817952.1"/>
    </source>
</evidence>
<dbReference type="PROSITE" id="PS50105">
    <property type="entry name" value="SAM_DOMAIN"/>
    <property type="match status" value="1"/>
</dbReference>
<accession>A0A9N9SFP4</accession>
<name>A0A9N9SFP4_PHACE</name>
<keyword evidence="7" id="KW-1185">Reference proteome</keyword>
<comment type="subcellular location">
    <subcellularLocation>
        <location evidence="1">Cytoplasm</location>
    </subcellularLocation>
</comment>
<dbReference type="Gene3D" id="1.10.150.50">
    <property type="entry name" value="Transcription Factor, Ets-1"/>
    <property type="match status" value="1"/>
</dbReference>
<evidence type="ECO:0000256" key="1">
    <source>
        <dbReference type="ARBA" id="ARBA00004496"/>
    </source>
</evidence>
<dbReference type="InterPro" id="IPR013761">
    <property type="entry name" value="SAM/pointed_sf"/>
</dbReference>
<proteinExistence type="predicted"/>
<dbReference type="SUPFAM" id="SSF47769">
    <property type="entry name" value="SAM/Pointed domain"/>
    <property type="match status" value="1"/>
</dbReference>
<evidence type="ECO:0000313" key="7">
    <source>
        <dbReference type="Proteomes" id="UP001153737"/>
    </source>
</evidence>
<dbReference type="PANTHER" id="PTHR12301">
    <property type="entry name" value="SAM-DOMAIN, SH3 AND NUCLEAR LOCALIZATION SIGNALS PROTEIN RELATED"/>
    <property type="match status" value="1"/>
</dbReference>
<dbReference type="AlphaFoldDB" id="A0A9N9SFP4"/>
<organism evidence="6 7">
    <name type="scientific">Phaedon cochleariae</name>
    <name type="common">Mustard beetle</name>
    <dbReference type="NCBI Taxonomy" id="80249"/>
    <lineage>
        <taxon>Eukaryota</taxon>
        <taxon>Metazoa</taxon>
        <taxon>Ecdysozoa</taxon>
        <taxon>Arthropoda</taxon>
        <taxon>Hexapoda</taxon>
        <taxon>Insecta</taxon>
        <taxon>Pterygota</taxon>
        <taxon>Neoptera</taxon>
        <taxon>Endopterygota</taxon>
        <taxon>Coleoptera</taxon>
        <taxon>Polyphaga</taxon>
        <taxon>Cucujiformia</taxon>
        <taxon>Chrysomeloidea</taxon>
        <taxon>Chrysomelidae</taxon>
        <taxon>Chrysomelinae</taxon>
        <taxon>Chrysomelini</taxon>
        <taxon>Phaedon</taxon>
    </lineage>
</organism>
<evidence type="ECO:0000259" key="5">
    <source>
        <dbReference type="PROSITE" id="PS50105"/>
    </source>
</evidence>
<reference evidence="6" key="2">
    <citation type="submission" date="2022-10" db="EMBL/GenBank/DDBJ databases">
        <authorList>
            <consortium name="ENA_rothamsted_submissions"/>
            <consortium name="culmorum"/>
            <person name="King R."/>
        </authorList>
    </citation>
    <scope>NUCLEOTIDE SEQUENCE</scope>
</reference>
<dbReference type="OrthoDB" id="1919336at2759"/>
<evidence type="ECO:0000256" key="3">
    <source>
        <dbReference type="ARBA" id="ARBA00065890"/>
    </source>
</evidence>
<reference evidence="6" key="1">
    <citation type="submission" date="2022-01" db="EMBL/GenBank/DDBJ databases">
        <authorList>
            <person name="King R."/>
        </authorList>
    </citation>
    <scope>NUCLEOTIDE SEQUENCE</scope>
</reference>